<evidence type="ECO:0000256" key="5">
    <source>
        <dbReference type="ARBA" id="ARBA00023136"/>
    </source>
</evidence>
<keyword evidence="4 6" id="KW-1133">Transmembrane helix</keyword>
<dbReference type="PANTHER" id="PTHR30177">
    <property type="entry name" value="GLYCINE BETAINE/L-PROLINE TRANSPORT SYSTEM PERMEASE PROTEIN PROW"/>
    <property type="match status" value="1"/>
</dbReference>
<dbReference type="EMBL" id="RJKN01000004">
    <property type="protein sequence ID" value="ROP43324.1"/>
    <property type="molecule type" value="Genomic_DNA"/>
</dbReference>
<feature type="transmembrane region" description="Helical" evidence="6">
    <location>
        <begin position="98"/>
        <end position="115"/>
    </location>
</feature>
<keyword evidence="3 6" id="KW-0812">Transmembrane</keyword>
<feature type="transmembrane region" description="Helical" evidence="6">
    <location>
        <begin position="198"/>
        <end position="219"/>
    </location>
</feature>
<evidence type="ECO:0000313" key="8">
    <source>
        <dbReference type="EMBL" id="ROP43324.1"/>
    </source>
</evidence>
<evidence type="ECO:0000256" key="3">
    <source>
        <dbReference type="ARBA" id="ARBA00022692"/>
    </source>
</evidence>
<dbReference type="CDD" id="cd06261">
    <property type="entry name" value="TM_PBP2"/>
    <property type="match status" value="1"/>
</dbReference>
<dbReference type="GO" id="GO:0005886">
    <property type="term" value="C:plasma membrane"/>
    <property type="evidence" value="ECO:0007669"/>
    <property type="project" value="UniProtKB-SubCell"/>
</dbReference>
<dbReference type="GO" id="GO:0055085">
    <property type="term" value="P:transmembrane transport"/>
    <property type="evidence" value="ECO:0007669"/>
    <property type="project" value="InterPro"/>
</dbReference>
<comment type="similarity">
    <text evidence="6">Belongs to the binding-protein-dependent transport system permease family.</text>
</comment>
<evidence type="ECO:0000256" key="1">
    <source>
        <dbReference type="ARBA" id="ARBA00004141"/>
    </source>
</evidence>
<sequence>MATGGGGMSWLTDALSFLLDGENWRGSFGLGRQAVDHLGLASLSLLLAVVVAVPLGLWLGHTGRGGALAINIANIGRAVPTFAVLVIFVLVGPPLGDSTTSFVLALALFSIPPLLTNTYTGMREVDRAAVDAARGLGMSPLQQVLRVELPLATPLLMVGVRIAAVQVVATATVVGLVSTTALGAGIRAGVATRDQPQVVAGAVLVAAVALLVELLLGLLQRRLARRPSSRRAVPEDAAPQAAATPAG</sequence>
<feature type="transmembrane region" description="Helical" evidence="6">
    <location>
        <begin position="72"/>
        <end position="92"/>
    </location>
</feature>
<dbReference type="Gene3D" id="1.10.3720.10">
    <property type="entry name" value="MetI-like"/>
    <property type="match status" value="1"/>
</dbReference>
<feature type="transmembrane region" description="Helical" evidence="6">
    <location>
        <begin position="38"/>
        <end position="60"/>
    </location>
</feature>
<evidence type="ECO:0000256" key="4">
    <source>
        <dbReference type="ARBA" id="ARBA00022989"/>
    </source>
</evidence>
<protein>
    <submittedName>
        <fullName evidence="8">Osmoprotectant transport system permease protein</fullName>
    </submittedName>
</protein>
<evidence type="ECO:0000313" key="9">
    <source>
        <dbReference type="Proteomes" id="UP000276232"/>
    </source>
</evidence>
<reference evidence="8 9" key="1">
    <citation type="journal article" date="2015" name="Stand. Genomic Sci.">
        <title>Genomic Encyclopedia of Bacterial and Archaeal Type Strains, Phase III: the genomes of soil and plant-associated and newly described type strains.</title>
        <authorList>
            <person name="Whitman W.B."/>
            <person name="Woyke T."/>
            <person name="Klenk H.P."/>
            <person name="Zhou Y."/>
            <person name="Lilburn T.G."/>
            <person name="Beck B.J."/>
            <person name="De Vos P."/>
            <person name="Vandamme P."/>
            <person name="Eisen J.A."/>
            <person name="Garrity G."/>
            <person name="Hugenholtz P."/>
            <person name="Kyrpides N.C."/>
        </authorList>
    </citation>
    <scope>NUCLEOTIDE SEQUENCE [LARGE SCALE GENOMIC DNA]</scope>
    <source>
        <strain evidence="8 9">CECT 7306</strain>
    </source>
</reference>
<accession>A0A3N1HLE7</accession>
<organism evidence="8 9">
    <name type="scientific">Pseudokineococcus lusitanus</name>
    <dbReference type="NCBI Taxonomy" id="763993"/>
    <lineage>
        <taxon>Bacteria</taxon>
        <taxon>Bacillati</taxon>
        <taxon>Actinomycetota</taxon>
        <taxon>Actinomycetes</taxon>
        <taxon>Kineosporiales</taxon>
        <taxon>Kineosporiaceae</taxon>
        <taxon>Pseudokineococcus</taxon>
    </lineage>
</organism>
<evidence type="ECO:0000256" key="6">
    <source>
        <dbReference type="RuleBase" id="RU363032"/>
    </source>
</evidence>
<dbReference type="InterPro" id="IPR035906">
    <property type="entry name" value="MetI-like_sf"/>
</dbReference>
<dbReference type="InterPro" id="IPR051204">
    <property type="entry name" value="ABC_transp_perm/SBD"/>
</dbReference>
<name>A0A3N1HLE7_9ACTN</name>
<gene>
    <name evidence="8" type="ORF">EDC03_1927</name>
</gene>
<comment type="subcellular location">
    <subcellularLocation>
        <location evidence="6">Cell membrane</location>
        <topology evidence="6">Multi-pass membrane protein</topology>
    </subcellularLocation>
    <subcellularLocation>
        <location evidence="1">Membrane</location>
        <topology evidence="1">Multi-pass membrane protein</topology>
    </subcellularLocation>
</comment>
<dbReference type="InParanoid" id="A0A3N1HLE7"/>
<dbReference type="GO" id="GO:0031460">
    <property type="term" value="P:glycine betaine transport"/>
    <property type="evidence" value="ECO:0007669"/>
    <property type="project" value="TreeGrafter"/>
</dbReference>
<dbReference type="SUPFAM" id="SSF161098">
    <property type="entry name" value="MetI-like"/>
    <property type="match status" value="1"/>
</dbReference>
<feature type="domain" description="ABC transmembrane type-1" evidence="7">
    <location>
        <begin position="34"/>
        <end position="216"/>
    </location>
</feature>
<comment type="caution">
    <text evidence="8">The sequence shown here is derived from an EMBL/GenBank/DDBJ whole genome shotgun (WGS) entry which is preliminary data.</text>
</comment>
<keyword evidence="9" id="KW-1185">Reference proteome</keyword>
<feature type="transmembrane region" description="Helical" evidence="6">
    <location>
        <begin position="162"/>
        <end position="186"/>
    </location>
</feature>
<dbReference type="PANTHER" id="PTHR30177:SF33">
    <property type="entry name" value="POSSIBLE OSMOPROTECTANT (GLYCINE BETAINE_CARNITINE_CHOLINE_L-PROLINE) TRANSPORT INTEGRAL MEMBRANE PROTEIN ABC TRANSPORTER PROZ"/>
    <property type="match status" value="1"/>
</dbReference>
<dbReference type="PROSITE" id="PS50928">
    <property type="entry name" value="ABC_TM1"/>
    <property type="match status" value="1"/>
</dbReference>
<evidence type="ECO:0000259" key="7">
    <source>
        <dbReference type="PROSITE" id="PS50928"/>
    </source>
</evidence>
<keyword evidence="2 6" id="KW-0813">Transport</keyword>
<dbReference type="InterPro" id="IPR000515">
    <property type="entry name" value="MetI-like"/>
</dbReference>
<dbReference type="Pfam" id="PF00528">
    <property type="entry name" value="BPD_transp_1"/>
    <property type="match status" value="1"/>
</dbReference>
<evidence type="ECO:0000256" key="2">
    <source>
        <dbReference type="ARBA" id="ARBA00022448"/>
    </source>
</evidence>
<keyword evidence="5 6" id="KW-0472">Membrane</keyword>
<dbReference type="AlphaFoldDB" id="A0A3N1HLE7"/>
<dbReference type="FunCoup" id="A0A3N1HLE7">
    <property type="interactions" value="57"/>
</dbReference>
<proteinExistence type="inferred from homology"/>
<dbReference type="Proteomes" id="UP000276232">
    <property type="component" value="Unassembled WGS sequence"/>
</dbReference>